<feature type="region of interest" description="Disordered" evidence="3">
    <location>
        <begin position="293"/>
        <end position="320"/>
    </location>
</feature>
<feature type="compositionally biased region" description="Basic and acidic residues" evidence="3">
    <location>
        <begin position="652"/>
        <end position="662"/>
    </location>
</feature>
<evidence type="ECO:0000256" key="2">
    <source>
        <dbReference type="SAM" id="Coils"/>
    </source>
</evidence>
<feature type="compositionally biased region" description="Polar residues" evidence="3">
    <location>
        <begin position="376"/>
        <end position="387"/>
    </location>
</feature>
<feature type="compositionally biased region" description="Polar residues" evidence="3">
    <location>
        <begin position="345"/>
        <end position="356"/>
    </location>
</feature>
<sequence>MTLPFNPREGLAMQTTGLNNLPNATTTAVEPDEDDISLTSTAESVFQEEYEVETIHAQDIINGQKVYLVKWKGYEDLRCTWEPRDSFNTKEILLEWRNKRRQIKRGTRQPFDVEAWQAEIEAFENAREDRKRRRREKRARLGLLTSDGQESAVLSPAAASNAVVQTTAPPSAPLDSSSDNDMPLMNRSGLGQNSPSITNSVQSQSTSQPRSMPPNLPSKPSTPQTTFARPVNQTVCPTEKPKALPPKPVDIKVVEGRFERRDLANVLNRARQQPNLPAEKSKPWKLFQTTHRFEKASKQDPEPNRDDLELQRPNTWSPFQMSSFLRKRQEKEDNSLFVEQDEVPETQQTSLPQTPAASIDSPVRPSQRLTAAEQPSAANRSTITPSDPQEIRESPLTESPSDHLAYQHYSPPRSKKWRPSGESLMVGHRKLFKKSDLLCRIAYGSEAGEIGDTLLCDIPTPGRAIIYRQRFKKEIRICFEELCTLDRFRDLSYEINEEDSFNGFIYAYPDTQPELSDLHRLLLEKDLVAIARITRPSDPDRGLTLVCYPTLSKSFQFLNRDNYISPEDTLRFSGFFDVLPRQPRSVPSARDESLRRKSLQRPELQGRNEDSGRTKKEALAPWRFPSQAIASTTGANNTALGVRERLEARDPRLEVSTVRKDQAPTVSQIAQPSAVSNTAVTDRDESAAALSDTMGTSSDSSEDIGIITGTEAPVSYGMDIPPPAPVTLTGQYNDQVIPETQDVQMLDVSNAENIDLKELLTTAFLTNYKITYDDIAAVTSHSSIKFANCFYLWFPEDAEGDFQVLEQFLDQHYAIVLSNRKQNDWEKFTKSSSGVALFHHSFLHFSEMPGFHKLTISSSFNFWTVSLQTAIPNIEPQTHFQRIFPHGTGYLMTEDFMLHERDAAIMVLAWFRDIVLSKFPGTLKMMFRPNVLKWLDRMSKEDPRFAVMAVLIGDTACHGDASNWPVEPRDLDYFFNPSLESPVISPSELPNAGPVDGPSNPVVKGVEQVKDTDLLCELFAAWAILNAASLRKFLILTHNKPMDRWQKWQHIEIIQGATDFFRKSNINQDHYSKWLAQGSSTPSSSLPPSKSATPALPAAPTAASTAAPLRPGLTERAPT</sequence>
<evidence type="ECO:0000313" key="5">
    <source>
        <dbReference type="EMBL" id="GAM43009.1"/>
    </source>
</evidence>
<protein>
    <submittedName>
        <fullName evidence="5">Chromo domain protein</fullName>
    </submittedName>
</protein>
<gene>
    <name evidence="5" type="ORF">TCE0_044f17479</name>
</gene>
<evidence type="ECO:0000256" key="1">
    <source>
        <dbReference type="ARBA" id="ARBA00011353"/>
    </source>
</evidence>
<feature type="domain" description="Chromo" evidence="4">
    <location>
        <begin position="50"/>
        <end position="108"/>
    </location>
</feature>
<accession>A0A478EDQ1</accession>
<feature type="compositionally biased region" description="Polar residues" evidence="3">
    <location>
        <begin position="189"/>
        <end position="210"/>
    </location>
</feature>
<dbReference type="CDD" id="cd18966">
    <property type="entry name" value="chromodomain"/>
    <property type="match status" value="1"/>
</dbReference>
<dbReference type="Gene3D" id="2.40.50.40">
    <property type="match status" value="1"/>
</dbReference>
<dbReference type="GO" id="GO:0006338">
    <property type="term" value="P:chromatin remodeling"/>
    <property type="evidence" value="ECO:0007669"/>
    <property type="project" value="UniProtKB-ARBA"/>
</dbReference>
<feature type="compositionally biased region" description="Low complexity" evidence="3">
    <location>
        <begin position="1079"/>
        <end position="1111"/>
    </location>
</feature>
<feature type="region of interest" description="Disordered" evidence="3">
    <location>
        <begin position="340"/>
        <end position="420"/>
    </location>
</feature>
<feature type="compositionally biased region" description="Basic and acidic residues" evidence="3">
    <location>
        <begin position="604"/>
        <end position="618"/>
    </location>
</feature>
<evidence type="ECO:0000313" key="6">
    <source>
        <dbReference type="Proteomes" id="UP000053095"/>
    </source>
</evidence>
<feature type="region of interest" description="Disordered" evidence="3">
    <location>
        <begin position="652"/>
        <end position="704"/>
    </location>
</feature>
<evidence type="ECO:0000259" key="4">
    <source>
        <dbReference type="PROSITE" id="PS50013"/>
    </source>
</evidence>
<dbReference type="SMART" id="SM00298">
    <property type="entry name" value="CHROMO"/>
    <property type="match status" value="1"/>
</dbReference>
<dbReference type="Proteomes" id="UP000053095">
    <property type="component" value="Unassembled WGS sequence"/>
</dbReference>
<feature type="region of interest" description="Disordered" evidence="3">
    <location>
        <begin position="584"/>
        <end position="636"/>
    </location>
</feature>
<feature type="coiled-coil region" evidence="2">
    <location>
        <begin position="113"/>
        <end position="140"/>
    </location>
</feature>
<dbReference type="AlphaFoldDB" id="A0A478EDQ1"/>
<dbReference type="EMBL" id="DF933840">
    <property type="protein sequence ID" value="GAM43009.1"/>
    <property type="molecule type" value="Genomic_DNA"/>
</dbReference>
<dbReference type="SUPFAM" id="SSF54160">
    <property type="entry name" value="Chromo domain-like"/>
    <property type="match status" value="1"/>
</dbReference>
<dbReference type="InterPro" id="IPR016197">
    <property type="entry name" value="Chromo-like_dom_sf"/>
</dbReference>
<dbReference type="PROSITE" id="PS50013">
    <property type="entry name" value="CHROMO_2"/>
    <property type="match status" value="1"/>
</dbReference>
<feature type="compositionally biased region" description="Polar residues" evidence="3">
    <location>
        <begin position="218"/>
        <end position="230"/>
    </location>
</feature>
<comment type="subunit">
    <text evidence="1">Component of the NuA4 histone acetyltransferase complex.</text>
</comment>
<name>A0A478EDQ1_TALPI</name>
<keyword evidence="6" id="KW-1185">Reference proteome</keyword>
<feature type="region of interest" description="Disordered" evidence="3">
    <location>
        <begin position="1077"/>
        <end position="1119"/>
    </location>
</feature>
<evidence type="ECO:0000256" key="3">
    <source>
        <dbReference type="SAM" id="MobiDB-lite"/>
    </source>
</evidence>
<proteinExistence type="predicted"/>
<reference evidence="6" key="1">
    <citation type="journal article" date="2015" name="Genome Announc.">
        <title>Draft genome sequence of Talaromyces cellulolyticus strain Y-94, a source of lignocellulosic biomass-degrading enzymes.</title>
        <authorList>
            <person name="Fujii T."/>
            <person name="Koike H."/>
            <person name="Sawayama S."/>
            <person name="Yano S."/>
            <person name="Inoue H."/>
        </authorList>
    </citation>
    <scope>NUCLEOTIDE SEQUENCE [LARGE SCALE GENOMIC DNA]</scope>
    <source>
        <strain evidence="6">Y-94</strain>
    </source>
</reference>
<dbReference type="InterPro" id="IPR023780">
    <property type="entry name" value="Chromo_domain"/>
</dbReference>
<dbReference type="InterPro" id="IPR000953">
    <property type="entry name" value="Chromo/chromo_shadow_dom"/>
</dbReference>
<keyword evidence="2" id="KW-0175">Coiled coil</keyword>
<feature type="compositionally biased region" description="Polar residues" evidence="3">
    <location>
        <begin position="664"/>
        <end position="680"/>
    </location>
</feature>
<organism evidence="5 6">
    <name type="scientific">Talaromyces pinophilus</name>
    <name type="common">Penicillium pinophilum</name>
    <dbReference type="NCBI Taxonomy" id="128442"/>
    <lineage>
        <taxon>Eukaryota</taxon>
        <taxon>Fungi</taxon>
        <taxon>Dikarya</taxon>
        <taxon>Ascomycota</taxon>
        <taxon>Pezizomycotina</taxon>
        <taxon>Eurotiomycetes</taxon>
        <taxon>Eurotiomycetidae</taxon>
        <taxon>Eurotiales</taxon>
        <taxon>Trichocomaceae</taxon>
        <taxon>Talaromyces</taxon>
        <taxon>Talaromyces sect. Talaromyces</taxon>
    </lineage>
</organism>
<dbReference type="Pfam" id="PF00385">
    <property type="entry name" value="Chromo"/>
    <property type="match status" value="1"/>
</dbReference>
<feature type="compositionally biased region" description="Basic and acidic residues" evidence="3">
    <location>
        <begin position="293"/>
        <end position="310"/>
    </location>
</feature>
<feature type="region of interest" description="Disordered" evidence="3">
    <location>
        <begin position="152"/>
        <end position="230"/>
    </location>
</feature>